<dbReference type="SMART" id="SM00226">
    <property type="entry name" value="LMWPc"/>
    <property type="match status" value="1"/>
</dbReference>
<keyword evidence="3 7" id="KW-0378">Hydrolase</keyword>
<feature type="active site" description="Nucleophile" evidence="5">
    <location>
        <position position="12"/>
    </location>
</feature>
<feature type="domain" description="Phosphotyrosine protein phosphatase I" evidence="6">
    <location>
        <begin position="6"/>
        <end position="150"/>
    </location>
</feature>
<dbReference type="EC" id="3.1.3.48" evidence="2"/>
<dbReference type="Proteomes" id="UP000193570">
    <property type="component" value="Unassembled WGS sequence"/>
</dbReference>
<feature type="active site" description="Proton donor" evidence="5">
    <location>
        <position position="126"/>
    </location>
</feature>
<sequence>MVGMTQRILFVCLGNICRSPSAEAVVAAKAAARGLRLELDSAGTGDWHLGEPPYGPMQAAGQARGYDLSGLRARQVSVSDFNDFDMILAMDRQNLSDLAAMAPAGARAELGMFTDYVDEDADHVPDPYHTRDFDGALALVERAADGLLDALARKRS</sequence>
<keyword evidence="4" id="KW-0904">Protein phosphatase</keyword>
<dbReference type="Pfam" id="PF01451">
    <property type="entry name" value="LMWPc"/>
    <property type="match status" value="1"/>
</dbReference>
<dbReference type="InterPro" id="IPR050438">
    <property type="entry name" value="LMW_PTPase"/>
</dbReference>
<evidence type="ECO:0000256" key="1">
    <source>
        <dbReference type="ARBA" id="ARBA00011063"/>
    </source>
</evidence>
<name>A0A1X6ZER0_9RHOB</name>
<dbReference type="Gene3D" id="3.40.50.2300">
    <property type="match status" value="1"/>
</dbReference>
<gene>
    <name evidence="7" type="primary">yfkJ</name>
    <name evidence="7" type="ORF">ROJ8625_02393</name>
</gene>
<dbReference type="PANTHER" id="PTHR11717">
    <property type="entry name" value="LOW MOLECULAR WEIGHT PROTEIN TYROSINE PHOSPHATASE"/>
    <property type="match status" value="1"/>
</dbReference>
<dbReference type="PRINTS" id="PR00719">
    <property type="entry name" value="LMWPTPASE"/>
</dbReference>
<dbReference type="SUPFAM" id="SSF52788">
    <property type="entry name" value="Phosphotyrosine protein phosphatases I"/>
    <property type="match status" value="1"/>
</dbReference>
<evidence type="ECO:0000256" key="5">
    <source>
        <dbReference type="PIRSR" id="PIRSR617867-1"/>
    </source>
</evidence>
<dbReference type="InterPro" id="IPR023485">
    <property type="entry name" value="Ptyr_pPase"/>
</dbReference>
<accession>A0A1X6ZER0</accession>
<evidence type="ECO:0000256" key="3">
    <source>
        <dbReference type="ARBA" id="ARBA00022801"/>
    </source>
</evidence>
<proteinExistence type="inferred from homology"/>
<dbReference type="PANTHER" id="PTHR11717:SF7">
    <property type="entry name" value="LOW MOLECULAR WEIGHT PHOSPHOTYROSINE PROTEIN PHOSPHATASE"/>
    <property type="match status" value="1"/>
</dbReference>
<dbReference type="InterPro" id="IPR036196">
    <property type="entry name" value="Ptyr_pPase_sf"/>
</dbReference>
<protein>
    <recommendedName>
        <fullName evidence="2">protein-tyrosine-phosphatase</fullName>
        <ecNumber evidence="2">3.1.3.48</ecNumber>
    </recommendedName>
</protein>
<evidence type="ECO:0000256" key="2">
    <source>
        <dbReference type="ARBA" id="ARBA00013064"/>
    </source>
</evidence>
<evidence type="ECO:0000256" key="4">
    <source>
        <dbReference type="ARBA" id="ARBA00022912"/>
    </source>
</evidence>
<evidence type="ECO:0000259" key="6">
    <source>
        <dbReference type="SMART" id="SM00226"/>
    </source>
</evidence>
<comment type="similarity">
    <text evidence="1">Belongs to the low molecular weight phosphotyrosine protein phosphatase family.</text>
</comment>
<organism evidence="7 8">
    <name type="scientific">Roseivivax jejudonensis</name>
    <dbReference type="NCBI Taxonomy" id="1529041"/>
    <lineage>
        <taxon>Bacteria</taxon>
        <taxon>Pseudomonadati</taxon>
        <taxon>Pseudomonadota</taxon>
        <taxon>Alphaproteobacteria</taxon>
        <taxon>Rhodobacterales</taxon>
        <taxon>Roseobacteraceae</taxon>
        <taxon>Roseivivax</taxon>
    </lineage>
</organism>
<dbReference type="CDD" id="cd16343">
    <property type="entry name" value="LMWPTP"/>
    <property type="match status" value="1"/>
</dbReference>
<reference evidence="7 8" key="1">
    <citation type="submission" date="2017-03" db="EMBL/GenBank/DDBJ databases">
        <authorList>
            <person name="Afonso C.L."/>
            <person name="Miller P.J."/>
            <person name="Scott M.A."/>
            <person name="Spackman E."/>
            <person name="Goraichik I."/>
            <person name="Dimitrov K.M."/>
            <person name="Suarez D.L."/>
            <person name="Swayne D.E."/>
        </authorList>
    </citation>
    <scope>NUCLEOTIDE SEQUENCE [LARGE SCALE GENOMIC DNA]</scope>
    <source>
        <strain evidence="7 8">CECT 8625</strain>
    </source>
</reference>
<dbReference type="EMBL" id="FWFK01000004">
    <property type="protein sequence ID" value="SLN48857.1"/>
    <property type="molecule type" value="Genomic_DNA"/>
</dbReference>
<dbReference type="AlphaFoldDB" id="A0A1X6ZER0"/>
<evidence type="ECO:0000313" key="8">
    <source>
        <dbReference type="Proteomes" id="UP000193570"/>
    </source>
</evidence>
<dbReference type="GO" id="GO:0004725">
    <property type="term" value="F:protein tyrosine phosphatase activity"/>
    <property type="evidence" value="ECO:0007669"/>
    <property type="project" value="UniProtKB-EC"/>
</dbReference>
<feature type="active site" evidence="5">
    <location>
        <position position="18"/>
    </location>
</feature>
<evidence type="ECO:0000313" key="7">
    <source>
        <dbReference type="EMBL" id="SLN48857.1"/>
    </source>
</evidence>
<keyword evidence="8" id="KW-1185">Reference proteome</keyword>
<dbReference type="InterPro" id="IPR017867">
    <property type="entry name" value="Tyr_phospatase_low_mol_wt"/>
</dbReference>